<gene>
    <name evidence="5" type="ORF">GCM10009430_46030</name>
</gene>
<dbReference type="Pfam" id="PF04542">
    <property type="entry name" value="Sigma70_r2"/>
    <property type="match status" value="1"/>
</dbReference>
<dbReference type="InterPro" id="IPR014284">
    <property type="entry name" value="RNA_pol_sigma-70_dom"/>
</dbReference>
<evidence type="ECO:0000256" key="3">
    <source>
        <dbReference type="ARBA" id="ARBA00023163"/>
    </source>
</evidence>
<dbReference type="Proteomes" id="UP001501758">
    <property type="component" value="Unassembled WGS sequence"/>
</dbReference>
<evidence type="ECO:0000313" key="5">
    <source>
        <dbReference type="EMBL" id="GAA0732666.1"/>
    </source>
</evidence>
<dbReference type="InterPro" id="IPR039425">
    <property type="entry name" value="RNA_pol_sigma-70-like"/>
</dbReference>
<dbReference type="SUPFAM" id="SSF88946">
    <property type="entry name" value="Sigma2 domain of RNA polymerase sigma factors"/>
    <property type="match status" value="1"/>
</dbReference>
<dbReference type="Gene3D" id="1.10.1740.10">
    <property type="match status" value="1"/>
</dbReference>
<keyword evidence="2" id="KW-0731">Sigma factor</keyword>
<dbReference type="InterPro" id="IPR013325">
    <property type="entry name" value="RNA_pol_sigma_r2"/>
</dbReference>
<evidence type="ECO:0000313" key="6">
    <source>
        <dbReference type="Proteomes" id="UP001501758"/>
    </source>
</evidence>
<keyword evidence="3" id="KW-0804">Transcription</keyword>
<dbReference type="InterPro" id="IPR007627">
    <property type="entry name" value="RNA_pol_sigma70_r2"/>
</dbReference>
<dbReference type="PANTHER" id="PTHR43133">
    <property type="entry name" value="RNA POLYMERASE ECF-TYPE SIGMA FACTO"/>
    <property type="match status" value="1"/>
</dbReference>
<accession>A0ABN1J932</accession>
<proteinExistence type="predicted"/>
<dbReference type="PANTHER" id="PTHR43133:SF60">
    <property type="entry name" value="RNA POLYMERASE SIGMA FACTOR SIGV"/>
    <property type="match status" value="1"/>
</dbReference>
<comment type="caution">
    <text evidence="5">The sequence shown here is derived from an EMBL/GenBank/DDBJ whole genome shotgun (WGS) entry which is preliminary data.</text>
</comment>
<evidence type="ECO:0000256" key="2">
    <source>
        <dbReference type="ARBA" id="ARBA00023082"/>
    </source>
</evidence>
<name>A0ABN1J932_9FLAO</name>
<sequence>MSEEELINKSLNGDRKSLEQLINSVRDSIFNIALRFLYSREDAEDATQEILIKIVTNLSKFKAESKFKTWTYRIATNYLTNLKKTKFEQKNISFDFYANDLKTFSAPKDYNLPDKDLLEKEMKTSCTLAMLQCLNREHRIAFILGSILKIKSNISAEITNTSPSNFRKRVEKSRKLLGNFMNNNCGVYNPKNPCRCNTRVNTGIKCGRIKKGNLQFSNDLKTYNEEMEELHSLSGIYQNHGSFESKSSFNTQLNQLIASKKIMK</sequence>
<keyword evidence="1" id="KW-0805">Transcription regulation</keyword>
<feature type="domain" description="RNA polymerase sigma-70 region 2" evidence="4">
    <location>
        <begin position="21"/>
        <end position="82"/>
    </location>
</feature>
<dbReference type="RefSeq" id="WP_343914599.1">
    <property type="nucleotide sequence ID" value="NZ_BAAAGE010000007.1"/>
</dbReference>
<dbReference type="EMBL" id="BAAAGE010000007">
    <property type="protein sequence ID" value="GAA0732666.1"/>
    <property type="molecule type" value="Genomic_DNA"/>
</dbReference>
<evidence type="ECO:0000256" key="1">
    <source>
        <dbReference type="ARBA" id="ARBA00023015"/>
    </source>
</evidence>
<evidence type="ECO:0000259" key="4">
    <source>
        <dbReference type="Pfam" id="PF04542"/>
    </source>
</evidence>
<keyword evidence="6" id="KW-1185">Reference proteome</keyword>
<organism evidence="5 6">
    <name type="scientific">Aquimarina litoralis</name>
    <dbReference type="NCBI Taxonomy" id="584605"/>
    <lineage>
        <taxon>Bacteria</taxon>
        <taxon>Pseudomonadati</taxon>
        <taxon>Bacteroidota</taxon>
        <taxon>Flavobacteriia</taxon>
        <taxon>Flavobacteriales</taxon>
        <taxon>Flavobacteriaceae</taxon>
        <taxon>Aquimarina</taxon>
    </lineage>
</organism>
<dbReference type="NCBIfam" id="TIGR02937">
    <property type="entry name" value="sigma70-ECF"/>
    <property type="match status" value="1"/>
</dbReference>
<protein>
    <recommendedName>
        <fullName evidence="4">RNA polymerase sigma-70 region 2 domain-containing protein</fullName>
    </recommendedName>
</protein>
<reference evidence="5 6" key="1">
    <citation type="journal article" date="2019" name="Int. J. Syst. Evol. Microbiol.">
        <title>The Global Catalogue of Microorganisms (GCM) 10K type strain sequencing project: providing services to taxonomists for standard genome sequencing and annotation.</title>
        <authorList>
            <consortium name="The Broad Institute Genomics Platform"/>
            <consortium name="The Broad Institute Genome Sequencing Center for Infectious Disease"/>
            <person name="Wu L."/>
            <person name="Ma J."/>
        </authorList>
    </citation>
    <scope>NUCLEOTIDE SEQUENCE [LARGE SCALE GENOMIC DNA]</scope>
    <source>
        <strain evidence="5 6">JCM 15974</strain>
    </source>
</reference>